<comment type="caution">
    <text evidence="2">The sequence shown here is derived from an EMBL/GenBank/DDBJ whole genome shotgun (WGS) entry which is preliminary data.</text>
</comment>
<protein>
    <submittedName>
        <fullName evidence="2">Uncharacterized protein</fullName>
    </submittedName>
</protein>
<evidence type="ECO:0000313" key="2">
    <source>
        <dbReference type="EMBL" id="KAJ7016597.1"/>
    </source>
</evidence>
<dbReference type="AlphaFoldDB" id="A0AAD6WLA5"/>
<feature type="compositionally biased region" description="Low complexity" evidence="1">
    <location>
        <begin position="255"/>
        <end position="268"/>
    </location>
</feature>
<feature type="compositionally biased region" description="Polar residues" evidence="1">
    <location>
        <begin position="649"/>
        <end position="662"/>
    </location>
</feature>
<feature type="region of interest" description="Disordered" evidence="1">
    <location>
        <begin position="1"/>
        <end position="182"/>
    </location>
</feature>
<feature type="compositionally biased region" description="Basic and acidic residues" evidence="1">
    <location>
        <begin position="98"/>
        <end position="113"/>
    </location>
</feature>
<accession>A0AAD6WLA5</accession>
<proteinExistence type="predicted"/>
<feature type="compositionally biased region" description="Acidic residues" evidence="1">
    <location>
        <begin position="63"/>
        <end position="81"/>
    </location>
</feature>
<feature type="compositionally biased region" description="Acidic residues" evidence="1">
    <location>
        <begin position="33"/>
        <end position="42"/>
    </location>
</feature>
<feature type="region of interest" description="Disordered" evidence="1">
    <location>
        <begin position="649"/>
        <end position="695"/>
    </location>
</feature>
<reference evidence="2" key="1">
    <citation type="submission" date="2023-03" db="EMBL/GenBank/DDBJ databases">
        <title>Massive genome expansion in bonnet fungi (Mycena s.s.) driven by repeated elements and novel gene families across ecological guilds.</title>
        <authorList>
            <consortium name="Lawrence Berkeley National Laboratory"/>
            <person name="Harder C.B."/>
            <person name="Miyauchi S."/>
            <person name="Viragh M."/>
            <person name="Kuo A."/>
            <person name="Thoen E."/>
            <person name="Andreopoulos B."/>
            <person name="Lu D."/>
            <person name="Skrede I."/>
            <person name="Drula E."/>
            <person name="Henrissat B."/>
            <person name="Morin E."/>
            <person name="Kohler A."/>
            <person name="Barry K."/>
            <person name="LaButti K."/>
            <person name="Morin E."/>
            <person name="Salamov A."/>
            <person name="Lipzen A."/>
            <person name="Mereny Z."/>
            <person name="Hegedus B."/>
            <person name="Baldrian P."/>
            <person name="Stursova M."/>
            <person name="Weitz H."/>
            <person name="Taylor A."/>
            <person name="Grigoriev I.V."/>
            <person name="Nagy L.G."/>
            <person name="Martin F."/>
            <person name="Kauserud H."/>
        </authorList>
    </citation>
    <scope>NUCLEOTIDE SEQUENCE</scope>
    <source>
        <strain evidence="2">CBHHK200</strain>
    </source>
</reference>
<keyword evidence="3" id="KW-1185">Reference proteome</keyword>
<feature type="compositionally biased region" description="Basic and acidic residues" evidence="1">
    <location>
        <begin position="376"/>
        <end position="387"/>
    </location>
</feature>
<dbReference type="EMBL" id="JARJCM010000482">
    <property type="protein sequence ID" value="KAJ7016597.1"/>
    <property type="molecule type" value="Genomic_DNA"/>
</dbReference>
<evidence type="ECO:0000313" key="3">
    <source>
        <dbReference type="Proteomes" id="UP001218188"/>
    </source>
</evidence>
<organism evidence="2 3">
    <name type="scientific">Mycena alexandri</name>
    <dbReference type="NCBI Taxonomy" id="1745969"/>
    <lineage>
        <taxon>Eukaryota</taxon>
        <taxon>Fungi</taxon>
        <taxon>Dikarya</taxon>
        <taxon>Basidiomycota</taxon>
        <taxon>Agaricomycotina</taxon>
        <taxon>Agaricomycetes</taxon>
        <taxon>Agaricomycetidae</taxon>
        <taxon>Agaricales</taxon>
        <taxon>Marasmiineae</taxon>
        <taxon>Mycenaceae</taxon>
        <taxon>Mycena</taxon>
    </lineage>
</organism>
<feature type="compositionally biased region" description="Polar residues" evidence="1">
    <location>
        <begin position="352"/>
        <end position="375"/>
    </location>
</feature>
<evidence type="ECO:0000256" key="1">
    <source>
        <dbReference type="SAM" id="MobiDB-lite"/>
    </source>
</evidence>
<feature type="compositionally biased region" description="Basic residues" evidence="1">
    <location>
        <begin position="9"/>
        <end position="26"/>
    </location>
</feature>
<feature type="compositionally biased region" description="Basic and acidic residues" evidence="1">
    <location>
        <begin position="294"/>
        <end position="304"/>
    </location>
</feature>
<dbReference type="Proteomes" id="UP001218188">
    <property type="component" value="Unassembled WGS sequence"/>
</dbReference>
<feature type="compositionally biased region" description="Low complexity" evidence="1">
    <location>
        <begin position="678"/>
        <end position="691"/>
    </location>
</feature>
<sequence>MPKTPKTPTKARPKPRPLNSPKKKHISAAFVNDEADESDDGVLVDPASLQFPDFPAGSQQVEADADEEQAIDSLDEYEQDFINDGSPPSSPSKRRARPSPDADRSTRSDKVIELEDTSDEDLAAMDVDDSMFRKPAGVKASALPPSLVTRSAAAKRGAEQPSATASVGSSRKRSKVDKVNTDVAESDTPAFVNGQMNPAMVAFVAQLLSQQAESIQAGSAVGSSKTPPSDKKTSRAGASSRVDHDELALRAGIRSSLSSPLSLSKPSLTNKTALTRDSPEWDEWTPPPVSDVLDNIKTERDREAVPSSPKPKASKGKQKAVSSSPSKGKGKDRSSSPIPDLEDITSDYDQPAPSQNKPRSTTKATSRVMSSSAKTQVERTPSEEPKPDNSLAGFLVNLGYPLVSNLDGVAADGPTLTMAQFQRVARGDASESIEEVEEDANTGEEVDTVFLEDIEVYRAYFNPKAKCGVFDIRLQAMSLRPTYLSLHPLPANRRILASYDRNRSSLEDIDYSTGGRINWESWYNQNPRMLAANSIGAIVFAEAAPNYCNLSRVSPLRLNTRISAGSSSTYRLHIDDRIAICVSVICTTESHLVAPKRIGVKSERMRKWVSGVMHDQEWERFEANVCLQFHEQIMYSQIVDKAISFQTMISPDPRNSQDSTPADQRHQRSVPSAMFSQPSPGKKSGPSRPSGNFGSSTKTLLAYNDSVPVYDARRTVVDFNKDLPRLDEVLPLFPGEVPVGSYTVVGYTLSSYTATLSGTSNRVPHVGCNVLWAIVCGTPSASGSRS</sequence>
<name>A0AAD6WLA5_9AGAR</name>
<feature type="compositionally biased region" description="Acidic residues" evidence="1">
    <location>
        <begin position="114"/>
        <end position="129"/>
    </location>
</feature>
<feature type="region of interest" description="Disordered" evidence="1">
    <location>
        <begin position="214"/>
        <end position="390"/>
    </location>
</feature>
<gene>
    <name evidence="2" type="ORF">C8F04DRAFT_1201832</name>
</gene>